<keyword evidence="1" id="KW-1133">Transmembrane helix</keyword>
<feature type="transmembrane region" description="Helical" evidence="1">
    <location>
        <begin position="50"/>
        <end position="73"/>
    </location>
</feature>
<organism evidence="2">
    <name type="scientific">freshwater metagenome</name>
    <dbReference type="NCBI Taxonomy" id="449393"/>
    <lineage>
        <taxon>unclassified sequences</taxon>
        <taxon>metagenomes</taxon>
        <taxon>ecological metagenomes</taxon>
    </lineage>
</organism>
<evidence type="ECO:0000256" key="1">
    <source>
        <dbReference type="SAM" id="Phobius"/>
    </source>
</evidence>
<dbReference type="EMBL" id="CAEZTS010000265">
    <property type="protein sequence ID" value="CAB4597956.1"/>
    <property type="molecule type" value="Genomic_DNA"/>
</dbReference>
<evidence type="ECO:0000313" key="2">
    <source>
        <dbReference type="EMBL" id="CAB4597956.1"/>
    </source>
</evidence>
<keyword evidence="1" id="KW-0812">Transmembrane</keyword>
<feature type="transmembrane region" description="Helical" evidence="1">
    <location>
        <begin position="85"/>
        <end position="104"/>
    </location>
</feature>
<keyword evidence="1" id="KW-0472">Membrane</keyword>
<feature type="transmembrane region" description="Helical" evidence="1">
    <location>
        <begin position="124"/>
        <end position="145"/>
    </location>
</feature>
<name>A0A6J6G9Q9_9ZZZZ</name>
<proteinExistence type="predicted"/>
<reference evidence="2" key="1">
    <citation type="submission" date="2020-05" db="EMBL/GenBank/DDBJ databases">
        <authorList>
            <person name="Chiriac C."/>
            <person name="Salcher M."/>
            <person name="Ghai R."/>
            <person name="Kavagutti S V."/>
        </authorList>
    </citation>
    <scope>NUCLEOTIDE SEQUENCE</scope>
</reference>
<sequence length="167" mass="17660">MDFSKLKRSDWLKVGGAIGFLIFGFFNWLSVDYGAGIGDATIKGSKVFDFFFTGTVPWILVLGSGIVTVLLATGSMKSGKVNWPMIMLLANGIAAVLMLIRIVFNPLDGKDVLEAVGVDVQRGLGMILSTISVFVAAAGAFIGYTESGGNINDLKDIDKLKGGFGQG</sequence>
<feature type="transmembrane region" description="Helical" evidence="1">
    <location>
        <begin position="12"/>
        <end position="30"/>
    </location>
</feature>
<gene>
    <name evidence="2" type="ORF">UFOPK1722_02024</name>
</gene>
<protein>
    <submittedName>
        <fullName evidence="2">Unannotated protein</fullName>
    </submittedName>
</protein>
<accession>A0A6J6G9Q9</accession>
<dbReference type="AlphaFoldDB" id="A0A6J6G9Q9"/>